<protein>
    <submittedName>
        <fullName evidence="1">Uncharacterized protein</fullName>
    </submittedName>
</protein>
<dbReference type="AlphaFoldDB" id="A0A9P4N405"/>
<evidence type="ECO:0000313" key="2">
    <source>
        <dbReference type="Proteomes" id="UP000800093"/>
    </source>
</evidence>
<evidence type="ECO:0000313" key="1">
    <source>
        <dbReference type="EMBL" id="KAF2257681.1"/>
    </source>
</evidence>
<comment type="caution">
    <text evidence="1">The sequence shown here is derived from an EMBL/GenBank/DDBJ whole genome shotgun (WGS) entry which is preliminary data.</text>
</comment>
<accession>A0A9P4N405</accession>
<sequence length="128" mass="14290">MASNQGDLRTSTSVIYKGSLRIGMPISNYHAACSAGAVFGTLTWLARVCTALCLCYQRQHGDYFYTVFGTYKTADVEGRFHKIQSLGLSALFKLTYVVPGINRKQVRGRLKEKLEDVENKGNKLQFLS</sequence>
<organism evidence="1 2">
    <name type="scientific">Lojkania enalia</name>
    <dbReference type="NCBI Taxonomy" id="147567"/>
    <lineage>
        <taxon>Eukaryota</taxon>
        <taxon>Fungi</taxon>
        <taxon>Dikarya</taxon>
        <taxon>Ascomycota</taxon>
        <taxon>Pezizomycotina</taxon>
        <taxon>Dothideomycetes</taxon>
        <taxon>Pleosporomycetidae</taxon>
        <taxon>Pleosporales</taxon>
        <taxon>Pleosporales incertae sedis</taxon>
        <taxon>Lojkania</taxon>
    </lineage>
</organism>
<name>A0A9P4N405_9PLEO</name>
<dbReference type="Proteomes" id="UP000800093">
    <property type="component" value="Unassembled WGS sequence"/>
</dbReference>
<dbReference type="EMBL" id="ML986877">
    <property type="protein sequence ID" value="KAF2257681.1"/>
    <property type="molecule type" value="Genomic_DNA"/>
</dbReference>
<keyword evidence="2" id="KW-1185">Reference proteome</keyword>
<proteinExistence type="predicted"/>
<dbReference type="OrthoDB" id="4358338at2759"/>
<gene>
    <name evidence="1" type="ORF">CC78DRAFT_201789</name>
</gene>
<reference evidence="2" key="1">
    <citation type="journal article" date="2020" name="Stud. Mycol.">
        <title>101 Dothideomycetes genomes: A test case for predicting lifestyles and emergence of pathogens.</title>
        <authorList>
            <person name="Haridas S."/>
            <person name="Albert R."/>
            <person name="Binder M."/>
            <person name="Bloem J."/>
            <person name="LaButti K."/>
            <person name="Salamov A."/>
            <person name="Andreopoulos B."/>
            <person name="Baker S."/>
            <person name="Barry K."/>
            <person name="Bills G."/>
            <person name="Bluhm B."/>
            <person name="Cannon C."/>
            <person name="Castanera R."/>
            <person name="Culley D."/>
            <person name="Daum C."/>
            <person name="Ezra D."/>
            <person name="Gonzalez J."/>
            <person name="Henrissat B."/>
            <person name="Kuo A."/>
            <person name="Liang C."/>
            <person name="Lipzen A."/>
            <person name="Lutzoni F."/>
            <person name="Magnuson J."/>
            <person name="Mondo S."/>
            <person name="Nolan M."/>
            <person name="Ohm R."/>
            <person name="Pangilinan J."/>
            <person name="Park H.-J."/>
            <person name="Ramirez L."/>
            <person name="Alfaro M."/>
            <person name="Sun H."/>
            <person name="Tritt A."/>
            <person name="Yoshinaga Y."/>
            <person name="Zwiers L.-H."/>
            <person name="Turgeon B."/>
            <person name="Goodwin S."/>
            <person name="Spatafora J."/>
            <person name="Crous P."/>
            <person name="Grigoriev I."/>
        </authorList>
    </citation>
    <scope>NUCLEOTIDE SEQUENCE [LARGE SCALE GENOMIC DNA]</scope>
    <source>
        <strain evidence="2">CBS 304.66</strain>
    </source>
</reference>